<evidence type="ECO:0000313" key="11">
    <source>
        <dbReference type="EMBL" id="SHI21470.1"/>
    </source>
</evidence>
<keyword evidence="7 9" id="KW-0057">Aromatic amino acid biosynthesis</keyword>
<keyword evidence="6 9" id="KW-0822">Tryptophan biosynthesis</keyword>
<keyword evidence="8 9" id="KW-0413">Isomerase</keyword>
<dbReference type="EMBL" id="FQXV01000016">
    <property type="protein sequence ID" value="SHI21470.1"/>
    <property type="molecule type" value="Genomic_DNA"/>
</dbReference>
<dbReference type="STRING" id="1123282.SAMN02745823_03477"/>
<dbReference type="Gene3D" id="3.20.20.70">
    <property type="entry name" value="Aldolase class I"/>
    <property type="match status" value="1"/>
</dbReference>
<protein>
    <recommendedName>
        <fullName evidence="4 9">N-(5'-phosphoribosyl)anthranilate isomerase</fullName>
        <shortName evidence="9">PRAI</shortName>
        <ecNumber evidence="3 9">5.3.1.24</ecNumber>
    </recommendedName>
</protein>
<dbReference type="UniPathway" id="UPA00035">
    <property type="reaction ID" value="UER00042"/>
</dbReference>
<sequence>MTKIKICGLTRPQDIDAVNEARPDYIGFVFAESRRKVTPEQAAGLKRRLDGRIRAVGVFVNAGPDEIARVVRDGTIDLVQLHGDEDAAYIEDLKRRVGIPVIKAVRVQSPGQVLAAQALPCDYLLLDTYQKDAYGGTGKTFDHGLIPPLQKPFFLAGGLNAGNIKEAAALGPWCLDVSGGAETDGVKDAAKIIEIVRIVKTGEHRSPSVVNN</sequence>
<keyword evidence="12" id="KW-1185">Reference proteome</keyword>
<dbReference type="PANTHER" id="PTHR42894:SF1">
    <property type="entry name" value="N-(5'-PHOSPHORIBOSYL)ANTHRANILATE ISOMERASE"/>
    <property type="match status" value="1"/>
</dbReference>
<dbReference type="CDD" id="cd00405">
    <property type="entry name" value="PRAI"/>
    <property type="match status" value="1"/>
</dbReference>
<dbReference type="OrthoDB" id="9786954at2"/>
<dbReference type="PANTHER" id="PTHR42894">
    <property type="entry name" value="N-(5'-PHOSPHORIBOSYL)ANTHRANILATE ISOMERASE"/>
    <property type="match status" value="1"/>
</dbReference>
<dbReference type="EC" id="5.3.1.24" evidence="3 9"/>
<dbReference type="HAMAP" id="MF_00135">
    <property type="entry name" value="PRAI"/>
    <property type="match status" value="1"/>
</dbReference>
<keyword evidence="5 9" id="KW-0028">Amino-acid biosynthesis</keyword>
<evidence type="ECO:0000313" key="12">
    <source>
        <dbReference type="Proteomes" id="UP000183995"/>
    </source>
</evidence>
<proteinExistence type="inferred from homology"/>
<dbReference type="SUPFAM" id="SSF51366">
    <property type="entry name" value="Ribulose-phoshate binding barrel"/>
    <property type="match status" value="1"/>
</dbReference>
<name>A0A1M5ZB73_9FIRM</name>
<evidence type="ECO:0000256" key="8">
    <source>
        <dbReference type="ARBA" id="ARBA00023235"/>
    </source>
</evidence>
<reference evidence="11 12" key="1">
    <citation type="submission" date="2016-11" db="EMBL/GenBank/DDBJ databases">
        <authorList>
            <person name="Jaros S."/>
            <person name="Januszkiewicz K."/>
            <person name="Wedrychowicz H."/>
        </authorList>
    </citation>
    <scope>NUCLEOTIDE SEQUENCE [LARGE SCALE GENOMIC DNA]</scope>
    <source>
        <strain evidence="11 12">DSM 10068</strain>
    </source>
</reference>
<comment type="catalytic activity">
    <reaction evidence="1 9">
        <text>N-(5-phospho-beta-D-ribosyl)anthranilate = 1-(2-carboxyphenylamino)-1-deoxy-D-ribulose 5-phosphate</text>
        <dbReference type="Rhea" id="RHEA:21540"/>
        <dbReference type="ChEBI" id="CHEBI:18277"/>
        <dbReference type="ChEBI" id="CHEBI:58613"/>
        <dbReference type="EC" id="5.3.1.24"/>
    </reaction>
</comment>
<gene>
    <name evidence="9" type="primary">trpF</name>
    <name evidence="11" type="ORF">SAMN02745823_03477</name>
</gene>
<dbReference type="InterPro" id="IPR013785">
    <property type="entry name" value="Aldolase_TIM"/>
</dbReference>
<evidence type="ECO:0000259" key="10">
    <source>
        <dbReference type="Pfam" id="PF00697"/>
    </source>
</evidence>
<evidence type="ECO:0000256" key="6">
    <source>
        <dbReference type="ARBA" id="ARBA00022822"/>
    </source>
</evidence>
<evidence type="ECO:0000256" key="9">
    <source>
        <dbReference type="HAMAP-Rule" id="MF_00135"/>
    </source>
</evidence>
<accession>A0A1M5ZB73</accession>
<dbReference type="GO" id="GO:0000162">
    <property type="term" value="P:L-tryptophan biosynthetic process"/>
    <property type="evidence" value="ECO:0007669"/>
    <property type="project" value="UniProtKB-UniRule"/>
</dbReference>
<evidence type="ECO:0000256" key="4">
    <source>
        <dbReference type="ARBA" id="ARBA00022272"/>
    </source>
</evidence>
<dbReference type="Pfam" id="PF00697">
    <property type="entry name" value="PRAI"/>
    <property type="match status" value="1"/>
</dbReference>
<dbReference type="Proteomes" id="UP000183995">
    <property type="component" value="Unassembled WGS sequence"/>
</dbReference>
<dbReference type="InterPro" id="IPR001240">
    <property type="entry name" value="PRAI_dom"/>
</dbReference>
<comment type="pathway">
    <text evidence="2 9">Amino-acid biosynthesis; L-tryptophan biosynthesis; L-tryptophan from chorismate: step 3/5.</text>
</comment>
<evidence type="ECO:0000256" key="1">
    <source>
        <dbReference type="ARBA" id="ARBA00001164"/>
    </source>
</evidence>
<dbReference type="InterPro" id="IPR044643">
    <property type="entry name" value="TrpF_fam"/>
</dbReference>
<organism evidence="11 12">
    <name type="scientific">Sporobacter termitidis DSM 10068</name>
    <dbReference type="NCBI Taxonomy" id="1123282"/>
    <lineage>
        <taxon>Bacteria</taxon>
        <taxon>Bacillati</taxon>
        <taxon>Bacillota</taxon>
        <taxon>Clostridia</taxon>
        <taxon>Eubacteriales</taxon>
        <taxon>Oscillospiraceae</taxon>
        <taxon>Sporobacter</taxon>
    </lineage>
</organism>
<comment type="similarity">
    <text evidence="9">Belongs to the TrpF family.</text>
</comment>
<dbReference type="RefSeq" id="WP_073082009.1">
    <property type="nucleotide sequence ID" value="NZ_FQXV01000016.1"/>
</dbReference>
<dbReference type="GO" id="GO:0004640">
    <property type="term" value="F:phosphoribosylanthranilate isomerase activity"/>
    <property type="evidence" value="ECO:0007669"/>
    <property type="project" value="UniProtKB-UniRule"/>
</dbReference>
<evidence type="ECO:0000256" key="3">
    <source>
        <dbReference type="ARBA" id="ARBA00012572"/>
    </source>
</evidence>
<dbReference type="AlphaFoldDB" id="A0A1M5ZB73"/>
<evidence type="ECO:0000256" key="7">
    <source>
        <dbReference type="ARBA" id="ARBA00023141"/>
    </source>
</evidence>
<evidence type="ECO:0000256" key="2">
    <source>
        <dbReference type="ARBA" id="ARBA00004664"/>
    </source>
</evidence>
<evidence type="ECO:0000256" key="5">
    <source>
        <dbReference type="ARBA" id="ARBA00022605"/>
    </source>
</evidence>
<dbReference type="InterPro" id="IPR011060">
    <property type="entry name" value="RibuloseP-bd_barrel"/>
</dbReference>
<feature type="domain" description="N-(5'phosphoribosyl) anthranilate isomerase (PRAI)" evidence="10">
    <location>
        <begin position="4"/>
        <end position="196"/>
    </location>
</feature>